<proteinExistence type="predicted"/>
<reference evidence="1" key="1">
    <citation type="submission" date="2022-02" db="EMBL/GenBank/DDBJ databases">
        <title>Plant Genome Project.</title>
        <authorList>
            <person name="Zhang R.-G."/>
        </authorList>
    </citation>
    <scope>NUCLEOTIDE SEQUENCE</scope>
    <source>
        <strain evidence="1">AT1</strain>
    </source>
</reference>
<sequence length="733" mass="79873">MKKYASILLIAFFIHCIHQCVANTNSTIEHYIVYMGTHSLSDSKTVISSNHEMLASVVGSVDHARKATIHNYHKSFRGFSARLTQEQADEIAKSDSVVSVFKSRLYELQTTRSWEFMGATDPKSAFGNYSVDENYEVVVGHIDSGVWPESPSFNPNDMGPVPSRFKGMCVTGEQFSTSNCNRKLIGARYYYRGYEQAQGRLESNSKGRFFFRSARDDFGHGTHTASTAVGRFVTDSKALGAGKTMRGGAPKARLAVYKACWFDQCDGSDVLKAFDDAVSDQVDVITISVGKPSGPRNYNYLNDEISIGAFHAFLRGILTVASAGNNGESGPYTVSNSAPWTLTVAASTTDREFVSTVQLGDGNTLLQGFGHNKYQMNDFRYVVKGGDAARPGVRRRDARFCKRNALDTGIINGNVVVCFMENPGDDMLEKSSVVSDGGGVGMIVVDLHNNYDKGKGEYYPIPTSVINQDEADKLGNYVASFRYSKIVPDITAPGVNILASWLAYSGEPADAPSFYFSFGTSMATPHVSGVAAIIKAFNLGWSPAEIKSALMTTALLVDNTGNPIESNTKRATPSDMGSGHLNPNAALDPGLVYDMNADDVFYFLCSRDTPIPVLQKLFGTVNCPNPQTGAYDLNLPSIGIDNLVGGISVTRKVTYRGNNDGPKVFNVQIENPQGVEIKVQPSVLDFSSGQKTLTFRVDVNSRQALNEFVFGSLTWYNDKYSVRSPIAVRAVND</sequence>
<gene>
    <name evidence="1" type="ORF">RHMOL_Rhmol03G0084900</name>
</gene>
<accession>A0ACC0PCB8</accession>
<name>A0ACC0PCB8_RHOML</name>
<dbReference type="EMBL" id="CM046390">
    <property type="protein sequence ID" value="KAI8563070.1"/>
    <property type="molecule type" value="Genomic_DNA"/>
</dbReference>
<comment type="caution">
    <text evidence="1">The sequence shown here is derived from an EMBL/GenBank/DDBJ whole genome shotgun (WGS) entry which is preliminary data.</text>
</comment>
<organism evidence="1 2">
    <name type="scientific">Rhododendron molle</name>
    <name type="common">Chinese azalea</name>
    <name type="synonym">Azalea mollis</name>
    <dbReference type="NCBI Taxonomy" id="49168"/>
    <lineage>
        <taxon>Eukaryota</taxon>
        <taxon>Viridiplantae</taxon>
        <taxon>Streptophyta</taxon>
        <taxon>Embryophyta</taxon>
        <taxon>Tracheophyta</taxon>
        <taxon>Spermatophyta</taxon>
        <taxon>Magnoliopsida</taxon>
        <taxon>eudicotyledons</taxon>
        <taxon>Gunneridae</taxon>
        <taxon>Pentapetalae</taxon>
        <taxon>asterids</taxon>
        <taxon>Ericales</taxon>
        <taxon>Ericaceae</taxon>
        <taxon>Ericoideae</taxon>
        <taxon>Rhodoreae</taxon>
        <taxon>Rhododendron</taxon>
    </lineage>
</organism>
<keyword evidence="2" id="KW-1185">Reference proteome</keyword>
<dbReference type="Proteomes" id="UP001062846">
    <property type="component" value="Chromosome 3"/>
</dbReference>
<evidence type="ECO:0000313" key="1">
    <source>
        <dbReference type="EMBL" id="KAI8563070.1"/>
    </source>
</evidence>
<evidence type="ECO:0000313" key="2">
    <source>
        <dbReference type="Proteomes" id="UP001062846"/>
    </source>
</evidence>
<protein>
    <submittedName>
        <fullName evidence="1">Uncharacterized protein</fullName>
    </submittedName>
</protein>